<name>A0ABN1PR65_9ACTN</name>
<dbReference type="EMBL" id="BAAAHQ010000017">
    <property type="protein sequence ID" value="GAA0931593.1"/>
    <property type="molecule type" value="Genomic_DNA"/>
</dbReference>
<evidence type="ECO:0000313" key="2">
    <source>
        <dbReference type="Proteomes" id="UP001501578"/>
    </source>
</evidence>
<reference evidence="1 2" key="1">
    <citation type="journal article" date="2019" name="Int. J. Syst. Evol. Microbiol.">
        <title>The Global Catalogue of Microorganisms (GCM) 10K type strain sequencing project: providing services to taxonomists for standard genome sequencing and annotation.</title>
        <authorList>
            <consortium name="The Broad Institute Genomics Platform"/>
            <consortium name="The Broad Institute Genome Sequencing Center for Infectious Disease"/>
            <person name="Wu L."/>
            <person name="Ma J."/>
        </authorList>
    </citation>
    <scope>NUCLEOTIDE SEQUENCE [LARGE SCALE GENOMIC DNA]</scope>
    <source>
        <strain evidence="1 2">JCM 11136</strain>
    </source>
</reference>
<proteinExistence type="predicted"/>
<protein>
    <submittedName>
        <fullName evidence="1">Uncharacterized protein</fullName>
    </submittedName>
</protein>
<sequence length="76" mass="8499">MKNGSILTARIVRSAEENRDGSGARRIRVRLGFSRSRVATCPDVLVIGETRRTCRCPPSSYSSPSNGTTFWIMRPR</sequence>
<organism evidence="1 2">
    <name type="scientific">Nonomuraea longicatena</name>
    <dbReference type="NCBI Taxonomy" id="83682"/>
    <lineage>
        <taxon>Bacteria</taxon>
        <taxon>Bacillati</taxon>
        <taxon>Actinomycetota</taxon>
        <taxon>Actinomycetes</taxon>
        <taxon>Streptosporangiales</taxon>
        <taxon>Streptosporangiaceae</taxon>
        <taxon>Nonomuraea</taxon>
    </lineage>
</organism>
<gene>
    <name evidence="1" type="ORF">GCM10009560_36740</name>
</gene>
<evidence type="ECO:0000313" key="1">
    <source>
        <dbReference type="EMBL" id="GAA0931593.1"/>
    </source>
</evidence>
<comment type="caution">
    <text evidence="1">The sequence shown here is derived from an EMBL/GenBank/DDBJ whole genome shotgun (WGS) entry which is preliminary data.</text>
</comment>
<dbReference type="Proteomes" id="UP001501578">
    <property type="component" value="Unassembled WGS sequence"/>
</dbReference>
<keyword evidence="2" id="KW-1185">Reference proteome</keyword>
<accession>A0ABN1PR65</accession>